<organism evidence="1 2">
    <name type="scientific">Brachionus plicatilis</name>
    <name type="common">Marine rotifer</name>
    <name type="synonym">Brachionus muelleri</name>
    <dbReference type="NCBI Taxonomy" id="10195"/>
    <lineage>
        <taxon>Eukaryota</taxon>
        <taxon>Metazoa</taxon>
        <taxon>Spiralia</taxon>
        <taxon>Gnathifera</taxon>
        <taxon>Rotifera</taxon>
        <taxon>Eurotatoria</taxon>
        <taxon>Monogononta</taxon>
        <taxon>Pseudotrocha</taxon>
        <taxon>Ploima</taxon>
        <taxon>Brachionidae</taxon>
        <taxon>Brachionus</taxon>
    </lineage>
</organism>
<comment type="caution">
    <text evidence="1">The sequence shown here is derived from an EMBL/GenBank/DDBJ whole genome shotgun (WGS) entry which is preliminary data.</text>
</comment>
<evidence type="ECO:0000313" key="1">
    <source>
        <dbReference type="EMBL" id="RNA34701.1"/>
    </source>
</evidence>
<sequence length="99" mass="11593">MFNRSDLHRIRILVKCYMSLKSSNYMKAHSVLFAWTTLQSMNNKSKSYCAKKLSTIKNMFMDFIGCLEQSIFRVKNSFDIDTKKLFHKGLSKSGFQNSF</sequence>
<dbReference type="EMBL" id="REGN01001431">
    <property type="protein sequence ID" value="RNA34701.1"/>
    <property type="molecule type" value="Genomic_DNA"/>
</dbReference>
<gene>
    <name evidence="1" type="ORF">BpHYR1_000831</name>
</gene>
<keyword evidence="2" id="KW-1185">Reference proteome</keyword>
<accession>A0A3M7SFX5</accession>
<reference evidence="1 2" key="1">
    <citation type="journal article" date="2018" name="Sci. Rep.">
        <title>Genomic signatures of local adaptation to the degree of environmental predictability in rotifers.</title>
        <authorList>
            <person name="Franch-Gras L."/>
            <person name="Hahn C."/>
            <person name="Garcia-Roger E.M."/>
            <person name="Carmona M.J."/>
            <person name="Serra M."/>
            <person name="Gomez A."/>
        </authorList>
    </citation>
    <scope>NUCLEOTIDE SEQUENCE [LARGE SCALE GENOMIC DNA]</scope>
    <source>
        <strain evidence="1">HYR1</strain>
    </source>
</reference>
<name>A0A3M7SFX5_BRAPC</name>
<dbReference type="AlphaFoldDB" id="A0A3M7SFX5"/>
<dbReference type="Proteomes" id="UP000276133">
    <property type="component" value="Unassembled WGS sequence"/>
</dbReference>
<protein>
    <submittedName>
        <fullName evidence="1">Uncharacterized protein</fullName>
    </submittedName>
</protein>
<proteinExistence type="predicted"/>
<evidence type="ECO:0000313" key="2">
    <source>
        <dbReference type="Proteomes" id="UP000276133"/>
    </source>
</evidence>